<evidence type="ECO:0000313" key="2">
    <source>
        <dbReference type="EMBL" id="XAM17723.1"/>
    </source>
</evidence>
<dbReference type="Proteomes" id="UP001434737">
    <property type="component" value="Chromosome"/>
</dbReference>
<evidence type="ECO:0008006" key="4">
    <source>
        <dbReference type="Google" id="ProtNLM"/>
    </source>
</evidence>
<feature type="transmembrane region" description="Helical" evidence="1">
    <location>
        <begin position="383"/>
        <end position="404"/>
    </location>
</feature>
<dbReference type="PANTHER" id="PTHR33406">
    <property type="entry name" value="MEMBRANE PROTEIN MJ1562-RELATED"/>
    <property type="match status" value="1"/>
</dbReference>
<reference evidence="2 3" key="1">
    <citation type="submission" date="2024-02" db="EMBL/GenBank/DDBJ databases">
        <title>Genome and pathogenicity analysis of Helicobacter mastomyrinus isolated from mice.</title>
        <authorList>
            <person name="Zhu L."/>
        </authorList>
    </citation>
    <scope>NUCLEOTIDE SEQUENCE [LARGE SCALE GENOMIC DNA]</scope>
    <source>
        <strain evidence="2 3">Hm-17</strain>
    </source>
</reference>
<evidence type="ECO:0000313" key="3">
    <source>
        <dbReference type="Proteomes" id="UP001434737"/>
    </source>
</evidence>
<keyword evidence="3" id="KW-1185">Reference proteome</keyword>
<keyword evidence="1" id="KW-1133">Transmembrane helix</keyword>
<feature type="transmembrane region" description="Helical" evidence="1">
    <location>
        <begin position="595"/>
        <end position="616"/>
    </location>
</feature>
<feature type="transmembrane region" description="Helical" evidence="1">
    <location>
        <begin position="570"/>
        <end position="589"/>
    </location>
</feature>
<feature type="transmembrane region" description="Helical" evidence="1">
    <location>
        <begin position="628"/>
        <end position="646"/>
    </location>
</feature>
<feature type="transmembrane region" description="Helical" evidence="1">
    <location>
        <begin position="319"/>
        <end position="337"/>
    </location>
</feature>
<dbReference type="SUPFAM" id="SSF82866">
    <property type="entry name" value="Multidrug efflux transporter AcrB transmembrane domain"/>
    <property type="match status" value="2"/>
</dbReference>
<name>A0ABZ3F3M8_9HELI</name>
<proteinExistence type="predicted"/>
<organism evidence="2 3">
    <name type="scientific">Helicobacter mastomyrinus</name>
    <dbReference type="NCBI Taxonomy" id="287948"/>
    <lineage>
        <taxon>Bacteria</taxon>
        <taxon>Pseudomonadati</taxon>
        <taxon>Campylobacterota</taxon>
        <taxon>Epsilonproteobacteria</taxon>
        <taxon>Campylobacterales</taxon>
        <taxon>Helicobacteraceae</taxon>
        <taxon>Helicobacter</taxon>
    </lineage>
</organism>
<feature type="transmembrane region" description="Helical" evidence="1">
    <location>
        <begin position="542"/>
        <end position="563"/>
    </location>
</feature>
<feature type="transmembrane region" description="Helical" evidence="1">
    <location>
        <begin position="221"/>
        <end position="242"/>
    </location>
</feature>
<feature type="transmembrane region" description="Helical" evidence="1">
    <location>
        <begin position="343"/>
        <end position="362"/>
    </location>
</feature>
<dbReference type="InterPro" id="IPR050545">
    <property type="entry name" value="Mycobact_MmpL"/>
</dbReference>
<feature type="transmembrane region" description="Helical" evidence="1">
    <location>
        <begin position="6"/>
        <end position="25"/>
    </location>
</feature>
<gene>
    <name evidence="2" type="ORF">V3I05_08530</name>
</gene>
<accession>A0ABZ3F3M8</accession>
<feature type="transmembrane region" description="Helical" evidence="1">
    <location>
        <begin position="652"/>
        <end position="670"/>
    </location>
</feature>
<dbReference type="PANTHER" id="PTHR33406:SF13">
    <property type="entry name" value="MEMBRANE PROTEIN YDFJ"/>
    <property type="match status" value="1"/>
</dbReference>
<sequence>MWGKKLFIPFILCFIAILGIFIWAFDADRISQEVLDLFPRNESKALIEAHRYFASSKYIPVAIEGESTQEVLEEIKAYLLAMPHITSVIAEEIPLSYQLYDFLSHNEKYLLAHAHIDSQPSSTDSKDANEQSPDSLSAQSAAIYAPLLSSFTPSPDEAKPIYAGDRGLMLLAEIDSLEDSALKDTLAHFKELKTHYPSIHYFSTDFMRVENLGLILQEVNFLLGFASLVFIILYFVIIRIPLLTFNTIFTLIFANTIAILLTLCVYPKVTIMALSFGMGISNIAIDYMMHHHFFGLYTHAPSYAKHSPLARPAFNRPVFYGYFTTMIGFGVCLFIPFPLLAQLALYAMISLTISYVSFAFIYPRIGFKPPRLFDSIARLRKPCVPSIVFLTLACVGFIFAFSTLKLDFDLSKLDYQNKSMLDERAFFANIEDKDEVKVLLFSQESDGLMLFTRGLLEHIGAVKFYANAGKSPLEQYYYLASMSKAQFATIRALFDELKTQGILSPLIAQLWNPAEIAKITESRINFDERPLQDIMDSLADSIYQPMLIVLGIALMAMLCVLVFSVRGAFISAVGFVLFPLSMALSVVASHSEFNMMHLFALLILVVVSVDYGIYAIKEGESPRTTHAILFSALTTGVSFGILITSHTKALNSFGEVIFAGMGCILILLLYNASYQQTTKD</sequence>
<dbReference type="RefSeq" id="WP_343353323.1">
    <property type="nucleotide sequence ID" value="NZ_CP145316.1"/>
</dbReference>
<keyword evidence="1" id="KW-0812">Transmembrane</keyword>
<protein>
    <recommendedName>
        <fullName evidence="4">Membrane transport protein MMPL domain-containing protein</fullName>
    </recommendedName>
</protein>
<keyword evidence="1" id="KW-0472">Membrane</keyword>
<evidence type="ECO:0000256" key="1">
    <source>
        <dbReference type="SAM" id="Phobius"/>
    </source>
</evidence>
<dbReference type="EMBL" id="CP145316">
    <property type="protein sequence ID" value="XAM17723.1"/>
    <property type="molecule type" value="Genomic_DNA"/>
</dbReference>